<comment type="caution">
    <text evidence="7">The sequence shown here is derived from an EMBL/GenBank/DDBJ whole genome shotgun (WGS) entry which is preliminary data.</text>
</comment>
<gene>
    <name evidence="7" type="ORF">M9Y10_008373</name>
</gene>
<dbReference type="InterPro" id="IPR003409">
    <property type="entry name" value="MORN"/>
</dbReference>
<protein>
    <recommendedName>
        <fullName evidence="2">MORN repeat-containing protein 5</fullName>
    </recommendedName>
</protein>
<dbReference type="PANTHER" id="PTHR46437">
    <property type="entry name" value="MORN REPEAT-CONTAINING PROTEIN 5"/>
    <property type="match status" value="1"/>
</dbReference>
<reference evidence="7 8" key="1">
    <citation type="submission" date="2024-04" db="EMBL/GenBank/DDBJ databases">
        <title>Tritrichomonas musculus Genome.</title>
        <authorList>
            <person name="Alves-Ferreira E."/>
            <person name="Grigg M."/>
            <person name="Lorenzi H."/>
            <person name="Galac M."/>
        </authorList>
    </citation>
    <scope>NUCLEOTIDE SEQUENCE [LARGE SCALE GENOMIC DNA]</scope>
    <source>
        <strain evidence="7 8">EAF2021</strain>
    </source>
</reference>
<accession>A0ABR2J0D0</accession>
<dbReference type="Proteomes" id="UP001470230">
    <property type="component" value="Unassembled WGS sequence"/>
</dbReference>
<organism evidence="7 8">
    <name type="scientific">Tritrichomonas musculus</name>
    <dbReference type="NCBI Taxonomy" id="1915356"/>
    <lineage>
        <taxon>Eukaryota</taxon>
        <taxon>Metamonada</taxon>
        <taxon>Parabasalia</taxon>
        <taxon>Tritrichomonadida</taxon>
        <taxon>Tritrichomonadidae</taxon>
        <taxon>Tritrichomonas</taxon>
    </lineage>
</organism>
<evidence type="ECO:0000256" key="5">
    <source>
        <dbReference type="ARBA" id="ARBA00023069"/>
    </source>
</evidence>
<evidence type="ECO:0000256" key="1">
    <source>
        <dbReference type="ARBA" id="ARBA00004230"/>
    </source>
</evidence>
<keyword evidence="8" id="KW-1185">Reference proteome</keyword>
<keyword evidence="5" id="KW-0969">Cilium</keyword>
<keyword evidence="3" id="KW-0677">Repeat</keyword>
<dbReference type="Pfam" id="PF02493">
    <property type="entry name" value="MORN"/>
    <property type="match status" value="2"/>
</dbReference>
<evidence type="ECO:0000256" key="4">
    <source>
        <dbReference type="ARBA" id="ARBA00022846"/>
    </source>
</evidence>
<evidence type="ECO:0000256" key="3">
    <source>
        <dbReference type="ARBA" id="ARBA00022737"/>
    </source>
</evidence>
<comment type="subcellular location">
    <subcellularLocation>
        <location evidence="1">Cell projection</location>
        <location evidence="1">Cilium</location>
        <location evidence="1">Flagellum</location>
    </subcellularLocation>
</comment>
<proteinExistence type="predicted"/>
<name>A0ABR2J0D0_9EUKA</name>
<evidence type="ECO:0000256" key="2">
    <source>
        <dbReference type="ARBA" id="ARBA00016322"/>
    </source>
</evidence>
<sequence>MEEFIQCAYSGERNEVGTMDGKGEFTFPNGTRYVGELVDGEFHGKGTLFYPGRGRYEAEWDHGKVIKGKLFFDDGLEYKDENWIYCSPEDRRYNIEIVNGLRPAGESNITPTRQEKS</sequence>
<evidence type="ECO:0000313" key="8">
    <source>
        <dbReference type="Proteomes" id="UP001470230"/>
    </source>
</evidence>
<dbReference type="EMBL" id="JAPFFF010000014">
    <property type="protein sequence ID" value="KAK8870490.1"/>
    <property type="molecule type" value="Genomic_DNA"/>
</dbReference>
<dbReference type="InterPro" id="IPR042814">
    <property type="entry name" value="Morn5"/>
</dbReference>
<dbReference type="PANTHER" id="PTHR46437:SF1">
    <property type="entry name" value="MORN REPEAT-CONTAINING PROTEIN 5"/>
    <property type="match status" value="1"/>
</dbReference>
<evidence type="ECO:0000313" key="7">
    <source>
        <dbReference type="EMBL" id="KAK8870490.1"/>
    </source>
</evidence>
<evidence type="ECO:0000256" key="6">
    <source>
        <dbReference type="ARBA" id="ARBA00023273"/>
    </source>
</evidence>
<dbReference type="Gene3D" id="2.20.110.10">
    <property type="entry name" value="Histone H3 K4-specific methyltransferase SET7/9 N-terminal domain"/>
    <property type="match status" value="1"/>
</dbReference>
<dbReference type="SUPFAM" id="SSF82185">
    <property type="entry name" value="Histone H3 K4-specific methyltransferase SET7/9 N-terminal domain"/>
    <property type="match status" value="1"/>
</dbReference>
<keyword evidence="4" id="KW-0282">Flagellum</keyword>
<dbReference type="SMART" id="SM00698">
    <property type="entry name" value="MORN"/>
    <property type="match status" value="2"/>
</dbReference>
<keyword evidence="6" id="KW-0966">Cell projection</keyword>